<evidence type="ECO:0000313" key="2">
    <source>
        <dbReference type="Proteomes" id="UP000298327"/>
    </source>
</evidence>
<keyword evidence="2" id="KW-1185">Reference proteome</keyword>
<comment type="caution">
    <text evidence="1">The sequence shown here is derived from an EMBL/GenBank/DDBJ whole genome shotgun (WGS) entry which is preliminary data.</text>
</comment>
<evidence type="ECO:0000313" key="1">
    <source>
        <dbReference type="EMBL" id="TFY66518.1"/>
    </source>
</evidence>
<proteinExistence type="predicted"/>
<accession>A0A4Y9YXW3</accession>
<sequence>MTSSNVLVTVPDSSVRLLKMDHLRHALRISNTVTTTQKHHYPSQSERPLQYIPNELALKAPSCRKTSSMLSMLRIALASQAVPYRDVDQRRNATSGPNASPLVCVLLRRRASWATGTLQLLIYLKRPLEPSTILAATSLVLAAAFATASVNPTLDKEHVDIMSKRDGLEDPLLLECETTNSSETAAIKQRQNASSLVCSSPPEVLQYIFHIYVRDLRGDYKPEHGLPPAALLSHVCTRWRDACLDDHRLWNWIPHMIRGKWAFEFAARSGDSPLTILFHLEKGPNSPMSMTQLVLRVMHRIRSLWVTGDLDELQNFCDMLVDWPAPLLEDMHFSRFVAKMSDIVPGIAVTLPIGIFAHSAPRLRSVNLHRAQLAGVPVPAFAHVTTLSLGLCTADDILRLLQYTPHLQVLGCDEMVNPLSSLTSFPYGEHVNMPELRELRLRAITPTDIIKVFDALVAPSLQELWLRHMAVVPSDLPLYRSAVLRALSCHISTIRRILGHNDWALINTEENAIGCWFSGEEYARATRDDHRYFSPLYISWAGRHMDDVGIDTLFRNILGVLPMHEVHTLYLHDNMYRGDRSWACLHALPNVTLLECKMDEPEDVLDILQAMTPATHRLSIGRMPPQDERTLFPLLEKLVVVDMDISTPEGDIFLQILRNLVGSSRRSGKRLAVAFEGCKDSARVLRELKGAE</sequence>
<dbReference type="Gene3D" id="3.80.10.10">
    <property type="entry name" value="Ribonuclease Inhibitor"/>
    <property type="match status" value="1"/>
</dbReference>
<dbReference type="Proteomes" id="UP000298327">
    <property type="component" value="Unassembled WGS sequence"/>
</dbReference>
<reference evidence="1 2" key="1">
    <citation type="submission" date="2019-02" db="EMBL/GenBank/DDBJ databases">
        <title>Genome sequencing of the rare red list fungi Dentipellis fragilis.</title>
        <authorList>
            <person name="Buettner E."/>
            <person name="Kellner H."/>
        </authorList>
    </citation>
    <scope>NUCLEOTIDE SEQUENCE [LARGE SCALE GENOMIC DNA]</scope>
    <source>
        <strain evidence="1 2">DSM 105465</strain>
    </source>
</reference>
<organism evidence="1 2">
    <name type="scientific">Dentipellis fragilis</name>
    <dbReference type="NCBI Taxonomy" id="205917"/>
    <lineage>
        <taxon>Eukaryota</taxon>
        <taxon>Fungi</taxon>
        <taxon>Dikarya</taxon>
        <taxon>Basidiomycota</taxon>
        <taxon>Agaricomycotina</taxon>
        <taxon>Agaricomycetes</taxon>
        <taxon>Russulales</taxon>
        <taxon>Hericiaceae</taxon>
        <taxon>Dentipellis</taxon>
    </lineage>
</organism>
<protein>
    <submittedName>
        <fullName evidence="1">Uncharacterized protein</fullName>
    </submittedName>
</protein>
<dbReference type="AlphaFoldDB" id="A0A4Y9YXW3"/>
<name>A0A4Y9YXW3_9AGAM</name>
<dbReference type="SUPFAM" id="SSF52047">
    <property type="entry name" value="RNI-like"/>
    <property type="match status" value="1"/>
</dbReference>
<dbReference type="EMBL" id="SEOQ01000240">
    <property type="protein sequence ID" value="TFY66518.1"/>
    <property type="molecule type" value="Genomic_DNA"/>
</dbReference>
<dbReference type="InterPro" id="IPR032675">
    <property type="entry name" value="LRR_dom_sf"/>
</dbReference>
<gene>
    <name evidence="1" type="ORF">EVG20_g4573</name>
</gene>
<dbReference type="OrthoDB" id="3181669at2759"/>